<evidence type="ECO:0000313" key="1">
    <source>
        <dbReference type="EMBL" id="PIZ63228.1"/>
    </source>
</evidence>
<dbReference type="AlphaFoldDB" id="A0A2M7TZH3"/>
<gene>
    <name evidence="1" type="ORF">COY16_02520</name>
</gene>
<protein>
    <recommendedName>
        <fullName evidence="3">DUF4178 domain-containing protein</fullName>
    </recommendedName>
</protein>
<sequence length="175" mass="20709">MQFKTFTNKLLSYPSDVRLKINNRSKEIKAFVRLTSIKLPDCEYWKIRFTDDSYMLIMMADQEVYYSDNYTFWAKEVKDIHIGRKKNLTFRGKHFVLGNKDDYQFVIEMVHGSPLDIEGECRFSDYFPIKGEKEFFSLGWLSRTGKRADIYCKLISLENISIIDSKHLEKGLSLQ</sequence>
<comment type="caution">
    <text evidence="1">The sequence shown here is derived from an EMBL/GenBank/DDBJ whole genome shotgun (WGS) entry which is preliminary data.</text>
</comment>
<proteinExistence type="predicted"/>
<evidence type="ECO:0000313" key="2">
    <source>
        <dbReference type="Proteomes" id="UP000228503"/>
    </source>
</evidence>
<accession>A0A2M7TZH3</accession>
<dbReference type="EMBL" id="PFOB01000028">
    <property type="protein sequence ID" value="PIZ63228.1"/>
    <property type="molecule type" value="Genomic_DNA"/>
</dbReference>
<reference evidence="2" key="1">
    <citation type="submission" date="2017-09" db="EMBL/GenBank/DDBJ databases">
        <title>Depth-based differentiation of microbial function through sediment-hosted aquifers and enrichment of novel symbionts in the deep terrestrial subsurface.</title>
        <authorList>
            <person name="Probst A.J."/>
            <person name="Ladd B."/>
            <person name="Jarett J.K."/>
            <person name="Geller-Mcgrath D.E."/>
            <person name="Sieber C.M.K."/>
            <person name="Emerson J.B."/>
            <person name="Anantharaman K."/>
            <person name="Thomas B.C."/>
            <person name="Malmstrom R."/>
            <person name="Stieglmeier M."/>
            <person name="Klingl A."/>
            <person name="Woyke T."/>
            <person name="Ryan C.M."/>
            <person name="Banfield J.F."/>
        </authorList>
    </citation>
    <scope>NUCLEOTIDE SEQUENCE [LARGE SCALE GENOMIC DNA]</scope>
</reference>
<organism evidence="1 2">
    <name type="scientific">Candidatus Roizmanbacteria bacterium CG_4_10_14_0_2_um_filter_39_13</name>
    <dbReference type="NCBI Taxonomy" id="1974825"/>
    <lineage>
        <taxon>Bacteria</taxon>
        <taxon>Candidatus Roizmaniibacteriota</taxon>
    </lineage>
</organism>
<dbReference type="Proteomes" id="UP000228503">
    <property type="component" value="Unassembled WGS sequence"/>
</dbReference>
<name>A0A2M7TZH3_9BACT</name>
<evidence type="ECO:0008006" key="3">
    <source>
        <dbReference type="Google" id="ProtNLM"/>
    </source>
</evidence>